<dbReference type="Proteomes" id="UP000298358">
    <property type="component" value="Unassembled WGS sequence"/>
</dbReference>
<dbReference type="EMBL" id="SPQB01000071">
    <property type="protein sequence ID" value="TFU29995.1"/>
    <property type="molecule type" value="Genomic_DNA"/>
</dbReference>
<proteinExistence type="predicted"/>
<reference evidence="1 2" key="1">
    <citation type="submission" date="2019-03" db="EMBL/GenBank/DDBJ databases">
        <title>Diversity of the mouse oral microbiome.</title>
        <authorList>
            <person name="Joseph S."/>
            <person name="Aduse-Opoku J."/>
            <person name="Curtis M."/>
            <person name="Wade W."/>
            <person name="Hashim A."/>
        </authorList>
    </citation>
    <scope>NUCLEOTIDE SEQUENCE [LARGE SCALE GENOMIC DNA]</scope>
    <source>
        <strain evidence="1 2">P1012</strain>
    </source>
</reference>
<accession>A0A4Y9FLC2</accession>
<gene>
    <name evidence="1" type="ORF">E4U02_15175</name>
</gene>
<sequence>MNGLSAQLEAEEIARALRRVRHPAGYGRHPLVLPSDVVGFLVQGDLERADDVRYLTLWRDGATGEIEVFATEVVTSAARARRLASEPGRRGFWDAQTATAIGAEVSLLYIAPGDALGAIAAERARQKASTE</sequence>
<protein>
    <submittedName>
        <fullName evidence="1">Uncharacterized protein</fullName>
    </submittedName>
</protein>
<comment type="caution">
    <text evidence="1">The sequence shown here is derived from an EMBL/GenBank/DDBJ whole genome shotgun (WGS) entry which is preliminary data.</text>
</comment>
<evidence type="ECO:0000313" key="2">
    <source>
        <dbReference type="Proteomes" id="UP000298358"/>
    </source>
</evidence>
<evidence type="ECO:0000313" key="1">
    <source>
        <dbReference type="EMBL" id="TFU29995.1"/>
    </source>
</evidence>
<dbReference type="RefSeq" id="WP_135115647.1">
    <property type="nucleotide sequence ID" value="NZ_BAAANG010000045.1"/>
</dbReference>
<dbReference type="AlphaFoldDB" id="A0A4Y9FLC2"/>
<keyword evidence="2" id="KW-1185">Reference proteome</keyword>
<organism evidence="1 2">
    <name type="scientific">Microbacterium paludicola</name>
    <dbReference type="NCBI Taxonomy" id="300019"/>
    <lineage>
        <taxon>Bacteria</taxon>
        <taxon>Bacillati</taxon>
        <taxon>Actinomycetota</taxon>
        <taxon>Actinomycetes</taxon>
        <taxon>Micrococcales</taxon>
        <taxon>Microbacteriaceae</taxon>
        <taxon>Microbacterium</taxon>
    </lineage>
</organism>
<name>A0A4Y9FLC2_9MICO</name>